<evidence type="ECO:0000313" key="2">
    <source>
        <dbReference type="EMBL" id="KOO05559.1"/>
    </source>
</evidence>
<evidence type="ECO:0000313" key="3">
    <source>
        <dbReference type="Proteomes" id="UP000037515"/>
    </source>
</evidence>
<feature type="non-terminal residue" evidence="2">
    <location>
        <position position="352"/>
    </location>
</feature>
<dbReference type="EMBL" id="LHPJ01000001">
    <property type="protein sequence ID" value="KOO05559.1"/>
    <property type="molecule type" value="Genomic_DNA"/>
</dbReference>
<dbReference type="RefSeq" id="WP_156309754.1">
    <property type="nucleotide sequence ID" value="NZ_LHPJ01000001.1"/>
</dbReference>
<dbReference type="NCBIfam" id="TIGR01965">
    <property type="entry name" value="VCBS_repeat"/>
    <property type="match status" value="2"/>
</dbReference>
<dbReference type="PATRIC" id="fig|693.5.peg.375"/>
<reference evidence="3" key="1">
    <citation type="submission" date="2015-08" db="EMBL/GenBank/DDBJ databases">
        <title>Vibrio galatheae sp. nov., a novel member of the Vibrionaceae family isolated from the Solomon Islands.</title>
        <authorList>
            <person name="Giubergia S."/>
            <person name="Machado H."/>
            <person name="Mateiu R.V."/>
            <person name="Gram L."/>
        </authorList>
    </citation>
    <scope>NUCLEOTIDE SEQUENCE [LARGE SCALE GENOMIC DNA]</scope>
    <source>
        <strain evidence="3">DSM 19584</strain>
    </source>
</reference>
<gene>
    <name evidence="2" type="ORF">AKJ17_01850</name>
</gene>
<evidence type="ECO:0008006" key="4">
    <source>
        <dbReference type="Google" id="ProtNLM"/>
    </source>
</evidence>
<dbReference type="Gene3D" id="2.60.40.3440">
    <property type="match status" value="2"/>
</dbReference>
<accession>A0A0M0HU28</accession>
<dbReference type="AlphaFoldDB" id="A0A0M0HU28"/>
<organism evidence="2 3">
    <name type="scientific">Vibrio nereis</name>
    <dbReference type="NCBI Taxonomy" id="693"/>
    <lineage>
        <taxon>Bacteria</taxon>
        <taxon>Pseudomonadati</taxon>
        <taxon>Pseudomonadota</taxon>
        <taxon>Gammaproteobacteria</taxon>
        <taxon>Vibrionales</taxon>
        <taxon>Vibrionaceae</taxon>
        <taxon>Vibrio</taxon>
    </lineage>
</organism>
<feature type="region of interest" description="Disordered" evidence="1">
    <location>
        <begin position="169"/>
        <end position="203"/>
    </location>
</feature>
<keyword evidence="3" id="KW-1185">Reference proteome</keyword>
<sequence>MSTYVALVNLVSGQKVVVDANGLVRTLLEGEQPKAGEVVLGQESAIDHDPSVNVELFGEDGSTQNISDDIEEIFAALEQGQDPTQLGEDFATAAGQQVSSSVTQASTIVRNGVETLASTEFSTEGFDTLSLSETQSLSILTQYQQLQQNVVSVDANSNPDGLDLTLITPEDQPLSGQLSATDSDGDELSFSEGDAPSNGSLTVDESGSWTYTPNPDFNGNDSFTVIVSDGNGGMDEIIVNVGVTPINDNPVLVDENGAPLGDDLSVSTQEDTPVSGKVNATDVDGDDLTYTVNDTPTNGSVSIDAEGNWTYTPDEDFHGSDNFTITVDDGNGGVDQVNIDIKVEYAPTVSIT</sequence>
<proteinExistence type="predicted"/>
<name>A0A0M0HU28_VIBNE</name>
<dbReference type="STRING" id="693.AKJ17_01850"/>
<dbReference type="Pfam" id="PF17963">
    <property type="entry name" value="Big_9"/>
    <property type="match status" value="2"/>
</dbReference>
<protein>
    <recommendedName>
        <fullName evidence="4">Cadherin domain-containing protein</fullName>
    </recommendedName>
</protein>
<dbReference type="NCBIfam" id="NF012211">
    <property type="entry name" value="tand_rpt_95"/>
    <property type="match status" value="2"/>
</dbReference>
<dbReference type="OrthoDB" id="5904351at2"/>
<dbReference type="InterPro" id="IPR010221">
    <property type="entry name" value="VCBS_dom"/>
</dbReference>
<dbReference type="Proteomes" id="UP000037515">
    <property type="component" value="Unassembled WGS sequence"/>
</dbReference>
<comment type="caution">
    <text evidence="2">The sequence shown here is derived from an EMBL/GenBank/DDBJ whole genome shotgun (WGS) entry which is preliminary data.</text>
</comment>
<evidence type="ECO:0000256" key="1">
    <source>
        <dbReference type="SAM" id="MobiDB-lite"/>
    </source>
</evidence>